<reference evidence="20 21" key="1">
    <citation type="submission" date="2025-05" db="UniProtKB">
        <authorList>
            <consortium name="RefSeq"/>
        </authorList>
    </citation>
    <scope>IDENTIFICATION</scope>
    <source>
        <tissue evidence="20 21">Whole body</tissue>
    </source>
</reference>
<feature type="domain" description="Receptor L-domain" evidence="18">
    <location>
        <begin position="318"/>
        <end position="427"/>
    </location>
</feature>
<feature type="domain" description="Furin-like cysteine-rich" evidence="17">
    <location>
        <begin position="183"/>
        <end position="302"/>
    </location>
</feature>
<organism evidence="19 20">
    <name type="scientific">Vanessa tameamea</name>
    <name type="common">Kamehameha butterfly</name>
    <dbReference type="NCBI Taxonomy" id="334116"/>
    <lineage>
        <taxon>Eukaryota</taxon>
        <taxon>Metazoa</taxon>
        <taxon>Ecdysozoa</taxon>
        <taxon>Arthropoda</taxon>
        <taxon>Hexapoda</taxon>
        <taxon>Insecta</taxon>
        <taxon>Pterygota</taxon>
        <taxon>Neoptera</taxon>
        <taxon>Endopterygota</taxon>
        <taxon>Lepidoptera</taxon>
        <taxon>Glossata</taxon>
        <taxon>Ditrysia</taxon>
        <taxon>Papilionoidea</taxon>
        <taxon>Nymphalidae</taxon>
        <taxon>Nymphalinae</taxon>
        <taxon>Vanessa</taxon>
    </lineage>
</organism>
<keyword evidence="7" id="KW-0418">Kinase</keyword>
<dbReference type="SUPFAM" id="SSF52058">
    <property type="entry name" value="L domain-like"/>
    <property type="match status" value="2"/>
</dbReference>
<dbReference type="InterPro" id="IPR006212">
    <property type="entry name" value="Furin_repeat"/>
</dbReference>
<evidence type="ECO:0000256" key="12">
    <source>
        <dbReference type="ARBA" id="ARBA00023170"/>
    </source>
</evidence>
<evidence type="ECO:0000256" key="8">
    <source>
        <dbReference type="ARBA" id="ARBA00022840"/>
    </source>
</evidence>
<keyword evidence="12 20" id="KW-0675">Receptor</keyword>
<evidence type="ECO:0000313" key="19">
    <source>
        <dbReference type="Proteomes" id="UP001652626"/>
    </source>
</evidence>
<protein>
    <recommendedName>
        <fullName evidence="2">receptor protein-tyrosine kinase</fullName>
        <ecNumber evidence="2">2.7.10.1</ecNumber>
    </recommendedName>
</protein>
<feature type="domain" description="Receptor L-domain" evidence="18">
    <location>
        <begin position="50"/>
        <end position="161"/>
    </location>
</feature>
<dbReference type="PROSITE" id="PS51257">
    <property type="entry name" value="PROKAR_LIPOPROTEIN"/>
    <property type="match status" value="1"/>
</dbReference>
<dbReference type="OrthoDB" id="6612654at2759"/>
<keyword evidence="11" id="KW-0829">Tyrosine-protein kinase</keyword>
<keyword evidence="3" id="KW-0597">Phosphoprotein</keyword>
<dbReference type="Gene3D" id="2.10.220.10">
    <property type="entry name" value="Hormone Receptor, Insulin-like Growth Factor Receptor 1, Chain A, domain 2"/>
    <property type="match status" value="1"/>
</dbReference>
<dbReference type="InterPro" id="IPR036941">
    <property type="entry name" value="Rcpt_L-dom_sf"/>
</dbReference>
<evidence type="ECO:0000256" key="11">
    <source>
        <dbReference type="ARBA" id="ARBA00023137"/>
    </source>
</evidence>
<dbReference type="GO" id="GO:0005524">
    <property type="term" value="F:ATP binding"/>
    <property type="evidence" value="ECO:0007669"/>
    <property type="project" value="UniProtKB-KW"/>
</dbReference>
<feature type="chain" id="PRO_5045020296" description="receptor protein-tyrosine kinase" evidence="16">
    <location>
        <begin position="22"/>
        <end position="916"/>
    </location>
</feature>
<dbReference type="InterPro" id="IPR036116">
    <property type="entry name" value="FN3_sf"/>
</dbReference>
<dbReference type="AlphaFoldDB" id="A0A8B8ICU4"/>
<dbReference type="Gene3D" id="3.80.20.20">
    <property type="entry name" value="Receptor L-domain"/>
    <property type="match status" value="2"/>
</dbReference>
<feature type="signal peptide" evidence="16">
    <location>
        <begin position="1"/>
        <end position="21"/>
    </location>
</feature>
<dbReference type="SMART" id="SM00261">
    <property type="entry name" value="FU"/>
    <property type="match status" value="1"/>
</dbReference>
<evidence type="ECO:0000259" key="17">
    <source>
        <dbReference type="Pfam" id="PF00757"/>
    </source>
</evidence>
<dbReference type="Proteomes" id="UP001652626">
    <property type="component" value="Chromosome 15"/>
</dbReference>
<dbReference type="InterPro" id="IPR013783">
    <property type="entry name" value="Ig-like_fold"/>
</dbReference>
<gene>
    <name evidence="20 21" type="primary">LOC113399170</name>
</gene>
<keyword evidence="9 15" id="KW-1133">Transmembrane helix</keyword>
<dbReference type="InterPro" id="IPR000494">
    <property type="entry name" value="Rcpt_L-dom"/>
</dbReference>
<evidence type="ECO:0000256" key="7">
    <source>
        <dbReference type="ARBA" id="ARBA00022777"/>
    </source>
</evidence>
<evidence type="ECO:0000256" key="1">
    <source>
        <dbReference type="ARBA" id="ARBA00004479"/>
    </source>
</evidence>
<dbReference type="CDD" id="cd00064">
    <property type="entry name" value="FU"/>
    <property type="match status" value="1"/>
</dbReference>
<keyword evidence="5 15" id="KW-0812">Transmembrane</keyword>
<dbReference type="OMA" id="KCVYVNG"/>
<feature type="transmembrane region" description="Helical" evidence="15">
    <location>
        <begin position="845"/>
        <end position="865"/>
    </location>
</feature>
<evidence type="ECO:0000256" key="10">
    <source>
        <dbReference type="ARBA" id="ARBA00023136"/>
    </source>
</evidence>
<keyword evidence="10 15" id="KW-0472">Membrane</keyword>
<comment type="catalytic activity">
    <reaction evidence="14">
        <text>L-tyrosyl-[protein] + ATP = O-phospho-L-tyrosyl-[protein] + ADP + H(+)</text>
        <dbReference type="Rhea" id="RHEA:10596"/>
        <dbReference type="Rhea" id="RHEA-COMP:10136"/>
        <dbReference type="Rhea" id="RHEA-COMP:20101"/>
        <dbReference type="ChEBI" id="CHEBI:15378"/>
        <dbReference type="ChEBI" id="CHEBI:30616"/>
        <dbReference type="ChEBI" id="CHEBI:46858"/>
        <dbReference type="ChEBI" id="CHEBI:61978"/>
        <dbReference type="ChEBI" id="CHEBI:456216"/>
        <dbReference type="EC" id="2.7.10.1"/>
    </reaction>
</comment>
<evidence type="ECO:0000256" key="9">
    <source>
        <dbReference type="ARBA" id="ARBA00022989"/>
    </source>
</evidence>
<evidence type="ECO:0000256" key="3">
    <source>
        <dbReference type="ARBA" id="ARBA00022553"/>
    </source>
</evidence>
<keyword evidence="19" id="KW-1185">Reference proteome</keyword>
<dbReference type="Pfam" id="PF01030">
    <property type="entry name" value="Recep_L_domain"/>
    <property type="match status" value="2"/>
</dbReference>
<evidence type="ECO:0000256" key="4">
    <source>
        <dbReference type="ARBA" id="ARBA00022679"/>
    </source>
</evidence>
<keyword evidence="8" id="KW-0067">ATP-binding</keyword>
<sequence>MEKITLIWLIISSLIASMSCGLNNQDPIEYHGLCVNMFLNHIEKLKKLENCTIVVGDLKISLLERTKPEDFKNLTFPKLKEVTGYMVVYRVAGLETLSNLLPNLARIRGNTLLYNYALIVYDVELLREIGLNSLLKIDRGGVIIWGGPLTCFVNTIDWNAIAPRSRHVLSKPDKHAQCNFPCTCTSNPATNRCWSNKKCQIFLEGPDSWNCSSECIGCRNTNPKSCTLCRHYTYKEECVSHCPENTILLSVSNHCITNDECVHLNRWEWNNTCVSECPKNFVQWNEAGNTTCVPCDNCHQTCGNMSIQTLDTIQLAEKCVYINGSLSIHIWSIPYAANELRYFMKNIVEVTDYIEIYGSITLTSLDFLSSLQRIRGRRLFNGKYSLAIYDMHNLQSLFLPQIIKGLNVERGTVRFYRNPMLCMHQIKKLTQRFPVAPNELDIPQGMNGYSGSCNEMFLKLTIQVKNETFAIASFFTKLKGVHYTVLYVRIPHGTNASIVPETCSDSEWFAITVPDTFNDFVHVPLPSLRPASTYAVCVEKYDPSTRHLARSSIVKFETHVGKPEPPFILELVASSSNVIVIRWSDHMDYRPFITRYELDINLVDINYNIITRDHCTVNDDEMFDIDYTRHAKVMRPPKNYERGCESMCGILSSVTIGAMVEDYFDVCDTIGKCDDDSERSKNSSINGNIISLSLDISGQRNNFQVGGLAPFRDYKFRLRACTKDLCSRTAKDVVQTLHSENADIASITHKSIIDPGLIYVKWEPPSVTNGPLLAYTIEIYPNVKVSDMNHLVPQTWCVPGNETSLTVKSNKASKYLVRICSTTLAHPYACNDWIKIEGFVKYELVWWWSGVLFGLFLYVFSWVIGWRWKRRIDRSDSIPLFDITSSYRQESVPPATMLSDFVSLHNISLRDLRDLS</sequence>
<evidence type="ECO:0000313" key="21">
    <source>
        <dbReference type="RefSeq" id="XP_064073212.1"/>
    </source>
</evidence>
<dbReference type="RefSeq" id="XP_064073212.1">
    <property type="nucleotide sequence ID" value="XM_064217142.1"/>
</dbReference>
<dbReference type="GO" id="GO:0004714">
    <property type="term" value="F:transmembrane receptor protein tyrosine kinase activity"/>
    <property type="evidence" value="ECO:0007669"/>
    <property type="project" value="UniProtKB-EC"/>
</dbReference>
<dbReference type="Gene3D" id="2.60.40.10">
    <property type="entry name" value="Immunoglobulins"/>
    <property type="match status" value="2"/>
</dbReference>
<evidence type="ECO:0000313" key="20">
    <source>
        <dbReference type="RefSeq" id="XP_026494031.2"/>
    </source>
</evidence>
<comment type="subcellular location">
    <subcellularLocation>
        <location evidence="1">Membrane</location>
        <topology evidence="1">Single-pass type I membrane protein</topology>
    </subcellularLocation>
</comment>
<evidence type="ECO:0000256" key="6">
    <source>
        <dbReference type="ARBA" id="ARBA00022741"/>
    </source>
</evidence>
<accession>A0A8B8ICU4</accession>
<dbReference type="InterPro" id="IPR006211">
    <property type="entry name" value="Furin-like_Cys-rich_dom"/>
</dbReference>
<evidence type="ECO:0000256" key="13">
    <source>
        <dbReference type="ARBA" id="ARBA00023180"/>
    </source>
</evidence>
<name>A0A8B8ICU4_VANTA</name>
<dbReference type="Pfam" id="PF00757">
    <property type="entry name" value="Furin-like"/>
    <property type="match status" value="1"/>
</dbReference>
<keyword evidence="4" id="KW-0808">Transferase</keyword>
<evidence type="ECO:0000256" key="14">
    <source>
        <dbReference type="ARBA" id="ARBA00051243"/>
    </source>
</evidence>
<evidence type="ECO:0000259" key="18">
    <source>
        <dbReference type="Pfam" id="PF01030"/>
    </source>
</evidence>
<keyword evidence="13" id="KW-0325">Glycoprotein</keyword>
<evidence type="ECO:0000256" key="5">
    <source>
        <dbReference type="ARBA" id="ARBA00022692"/>
    </source>
</evidence>
<dbReference type="GeneID" id="113399170"/>
<evidence type="ECO:0000256" key="15">
    <source>
        <dbReference type="SAM" id="Phobius"/>
    </source>
</evidence>
<dbReference type="InterPro" id="IPR009030">
    <property type="entry name" value="Growth_fac_rcpt_cys_sf"/>
</dbReference>
<dbReference type="SUPFAM" id="SSF49265">
    <property type="entry name" value="Fibronectin type III"/>
    <property type="match status" value="2"/>
</dbReference>
<dbReference type="EC" id="2.7.10.1" evidence="2"/>
<keyword evidence="16" id="KW-0732">Signal</keyword>
<dbReference type="SUPFAM" id="SSF57184">
    <property type="entry name" value="Growth factor receptor domain"/>
    <property type="match status" value="1"/>
</dbReference>
<evidence type="ECO:0000256" key="2">
    <source>
        <dbReference type="ARBA" id="ARBA00011902"/>
    </source>
</evidence>
<evidence type="ECO:0000256" key="16">
    <source>
        <dbReference type="SAM" id="SignalP"/>
    </source>
</evidence>
<keyword evidence="6" id="KW-0547">Nucleotide-binding</keyword>
<dbReference type="RefSeq" id="XP_026494031.2">
    <property type="nucleotide sequence ID" value="XM_026638246.2"/>
</dbReference>
<proteinExistence type="predicted"/>
<dbReference type="GO" id="GO:0016020">
    <property type="term" value="C:membrane"/>
    <property type="evidence" value="ECO:0007669"/>
    <property type="project" value="UniProtKB-SubCell"/>
</dbReference>